<evidence type="ECO:0000259" key="4">
    <source>
        <dbReference type="Pfam" id="PF01593"/>
    </source>
</evidence>
<dbReference type="InterPro" id="IPR036188">
    <property type="entry name" value="FAD/NAD-bd_sf"/>
</dbReference>
<comment type="similarity">
    <text evidence="1">Belongs to the flavin monoamine oxidase family.</text>
</comment>
<accession>A0A316ULR4</accession>
<dbReference type="GO" id="GO:0097621">
    <property type="term" value="F:monoamine oxidase activity"/>
    <property type="evidence" value="ECO:0007669"/>
    <property type="project" value="UniProtKB-EC"/>
</dbReference>
<dbReference type="AlphaFoldDB" id="A0A316ULR4"/>
<keyword evidence="6" id="KW-1185">Reference proteome</keyword>
<dbReference type="InterPro" id="IPR002937">
    <property type="entry name" value="Amino_oxidase"/>
</dbReference>
<dbReference type="EC" id="1.4.3.4" evidence="2"/>
<protein>
    <recommendedName>
        <fullName evidence="2">monoamine oxidase</fullName>
        <ecNumber evidence="2">1.4.3.4</ecNumber>
    </recommendedName>
</protein>
<dbReference type="STRING" id="1569628.A0A316ULR4"/>
<dbReference type="PANTHER" id="PTHR43563">
    <property type="entry name" value="AMINE OXIDASE"/>
    <property type="match status" value="1"/>
</dbReference>
<dbReference type="PANTHER" id="PTHR43563:SF14">
    <property type="entry name" value="AMINE OXIDASE"/>
    <property type="match status" value="1"/>
</dbReference>
<dbReference type="PRINTS" id="PR00419">
    <property type="entry name" value="ADXRDTASE"/>
</dbReference>
<organism evidence="5 6">
    <name type="scientific">Jaminaea rosea</name>
    <dbReference type="NCBI Taxonomy" id="1569628"/>
    <lineage>
        <taxon>Eukaryota</taxon>
        <taxon>Fungi</taxon>
        <taxon>Dikarya</taxon>
        <taxon>Basidiomycota</taxon>
        <taxon>Ustilaginomycotina</taxon>
        <taxon>Exobasidiomycetes</taxon>
        <taxon>Microstromatales</taxon>
        <taxon>Microstromatales incertae sedis</taxon>
        <taxon>Jaminaea</taxon>
    </lineage>
</organism>
<evidence type="ECO:0000313" key="5">
    <source>
        <dbReference type="EMBL" id="PWN25321.1"/>
    </source>
</evidence>
<dbReference type="Pfam" id="PF01593">
    <property type="entry name" value="Amino_oxidase"/>
    <property type="match status" value="1"/>
</dbReference>
<evidence type="ECO:0000256" key="3">
    <source>
        <dbReference type="ARBA" id="ARBA00048448"/>
    </source>
</evidence>
<comment type="catalytic activity">
    <reaction evidence="3">
        <text>a secondary aliphatic amine + O2 + H2O = a primary amine + an aldehyde + H2O2</text>
        <dbReference type="Rhea" id="RHEA:26414"/>
        <dbReference type="ChEBI" id="CHEBI:15377"/>
        <dbReference type="ChEBI" id="CHEBI:15379"/>
        <dbReference type="ChEBI" id="CHEBI:16240"/>
        <dbReference type="ChEBI" id="CHEBI:17478"/>
        <dbReference type="ChEBI" id="CHEBI:58855"/>
        <dbReference type="ChEBI" id="CHEBI:65296"/>
        <dbReference type="EC" id="1.4.3.4"/>
    </reaction>
</comment>
<dbReference type="Pfam" id="PF13450">
    <property type="entry name" value="NAD_binding_8"/>
    <property type="match status" value="1"/>
</dbReference>
<evidence type="ECO:0000256" key="1">
    <source>
        <dbReference type="ARBA" id="ARBA00005995"/>
    </source>
</evidence>
<dbReference type="EMBL" id="KZ819676">
    <property type="protein sequence ID" value="PWN25321.1"/>
    <property type="molecule type" value="Genomic_DNA"/>
</dbReference>
<dbReference type="RefSeq" id="XP_025359933.1">
    <property type="nucleotide sequence ID" value="XM_025509812.1"/>
</dbReference>
<dbReference type="SUPFAM" id="SSF51905">
    <property type="entry name" value="FAD/NAD(P)-binding domain"/>
    <property type="match status" value="1"/>
</dbReference>
<name>A0A316ULR4_9BASI</name>
<dbReference type="Proteomes" id="UP000245884">
    <property type="component" value="Unassembled WGS sequence"/>
</dbReference>
<reference evidence="5 6" key="1">
    <citation type="journal article" date="2018" name="Mol. Biol. Evol.">
        <title>Broad Genomic Sampling Reveals a Smut Pathogenic Ancestry of the Fungal Clade Ustilaginomycotina.</title>
        <authorList>
            <person name="Kijpornyongpan T."/>
            <person name="Mondo S.J."/>
            <person name="Barry K."/>
            <person name="Sandor L."/>
            <person name="Lee J."/>
            <person name="Lipzen A."/>
            <person name="Pangilinan J."/>
            <person name="LaButti K."/>
            <person name="Hainaut M."/>
            <person name="Henrissat B."/>
            <person name="Grigoriev I.V."/>
            <person name="Spatafora J.W."/>
            <person name="Aime M.C."/>
        </authorList>
    </citation>
    <scope>NUCLEOTIDE SEQUENCE [LARGE SCALE GENOMIC DNA]</scope>
    <source>
        <strain evidence="5 6">MCA 5214</strain>
    </source>
</reference>
<dbReference type="InterPro" id="IPR050703">
    <property type="entry name" value="Flavin_MAO"/>
</dbReference>
<proteinExistence type="inferred from homology"/>
<dbReference type="OrthoDB" id="5046242at2759"/>
<dbReference type="Gene3D" id="3.50.50.60">
    <property type="entry name" value="FAD/NAD(P)-binding domain"/>
    <property type="match status" value="2"/>
</dbReference>
<feature type="domain" description="Amine oxidase" evidence="4">
    <location>
        <begin position="106"/>
        <end position="373"/>
    </location>
</feature>
<evidence type="ECO:0000313" key="6">
    <source>
        <dbReference type="Proteomes" id="UP000245884"/>
    </source>
</evidence>
<dbReference type="GeneID" id="37031635"/>
<dbReference type="SUPFAM" id="SSF54373">
    <property type="entry name" value="FAD-linked reductases, C-terminal domain"/>
    <property type="match status" value="1"/>
</dbReference>
<sequence>MMPATEVEVAIIGGGISGLYAAKQLQRRGVTDLVIIEAQPELGGRVLSTSSIRSNAASPTAVSCSLPSYDLGGAWHWPAHQAKIKQIFEELGVQTFADSHDGDLLVEQSSYRPPTRWSAKEPESVFWRVQGGMTHVVNTLKKDVEDAKVLLSTAATAITTLDGVDKVRVDCSTGTTITASHVLLAIPARIAAAKISFEPALPSSVRSTWESTPTWMAAHAKYVCVYSTPFWRDEGILGQVLSTAGPLSEIHDVTDLNGTHGGLFGFFALDAQARAKQSDEELKRACRGQMVRLFGPKAAEPLADYIKDWSRDPFIATEADARVDGGRGPGPSYTIEGSSLEGKVRLIVSEASPEFTGYLAGAFMAAERGVEDICKARR</sequence>
<evidence type="ECO:0000256" key="2">
    <source>
        <dbReference type="ARBA" id="ARBA00012804"/>
    </source>
</evidence>
<gene>
    <name evidence="5" type="ORF">BDZ90DRAFT_72683</name>
</gene>